<reference evidence="1" key="2">
    <citation type="journal article" date="2021" name="Microbiome">
        <title>Successional dynamics and alternative stable states in a saline activated sludge microbial community over 9 years.</title>
        <authorList>
            <person name="Wang Y."/>
            <person name="Ye J."/>
            <person name="Ju F."/>
            <person name="Liu L."/>
            <person name="Boyd J.A."/>
            <person name="Deng Y."/>
            <person name="Parks D.H."/>
            <person name="Jiang X."/>
            <person name="Yin X."/>
            <person name="Woodcroft B.J."/>
            <person name="Tyson G.W."/>
            <person name="Hugenholtz P."/>
            <person name="Polz M.F."/>
            <person name="Zhang T."/>
        </authorList>
    </citation>
    <scope>NUCLEOTIDE SEQUENCE</scope>
    <source>
        <strain evidence="1">HKST-UBA13</strain>
    </source>
</reference>
<gene>
    <name evidence="1" type="ORF">KC678_05730</name>
</gene>
<evidence type="ECO:0000313" key="1">
    <source>
        <dbReference type="EMBL" id="MCA9381742.1"/>
    </source>
</evidence>
<comment type="caution">
    <text evidence="1">The sequence shown here is derived from an EMBL/GenBank/DDBJ whole genome shotgun (WGS) entry which is preliminary data.</text>
</comment>
<dbReference type="Proteomes" id="UP000775877">
    <property type="component" value="Unassembled WGS sequence"/>
</dbReference>
<evidence type="ECO:0000313" key="2">
    <source>
        <dbReference type="Proteomes" id="UP000775877"/>
    </source>
</evidence>
<dbReference type="EMBL" id="JAGQLJ010000174">
    <property type="protein sequence ID" value="MCA9381742.1"/>
    <property type="molecule type" value="Genomic_DNA"/>
</dbReference>
<accession>A0A955L2I9</accession>
<name>A0A955L2I9_9BACT</name>
<organism evidence="1 2">
    <name type="scientific">Candidatus Dojkabacteria bacterium</name>
    <dbReference type="NCBI Taxonomy" id="2099670"/>
    <lineage>
        <taxon>Bacteria</taxon>
        <taxon>Candidatus Dojkabacteria</taxon>
    </lineage>
</organism>
<dbReference type="AlphaFoldDB" id="A0A955L2I9"/>
<protein>
    <submittedName>
        <fullName evidence="1">Uncharacterized protein</fullName>
    </submittedName>
</protein>
<reference evidence="1" key="1">
    <citation type="submission" date="2020-04" db="EMBL/GenBank/DDBJ databases">
        <authorList>
            <person name="Zhang T."/>
        </authorList>
    </citation>
    <scope>NUCLEOTIDE SEQUENCE</scope>
    <source>
        <strain evidence="1">HKST-UBA13</strain>
    </source>
</reference>
<proteinExistence type="predicted"/>
<sequence length="106" mass="12284">MAISLKELETLFAHEPIRYTKKIAEECGEFQTAVLHWEDGKVALLDVVDEIADMYIQLYKAMAVLSHFDYEKVDDIQALVTERITEKEFGLKKHIEKLDKQTKGIK</sequence>